<dbReference type="Proteomes" id="UP000616151">
    <property type="component" value="Unassembled WGS sequence"/>
</dbReference>
<reference evidence="1" key="1">
    <citation type="submission" date="2021-01" db="EMBL/GenBank/DDBJ databases">
        <authorList>
            <person name="Sun Q."/>
        </authorList>
    </citation>
    <scope>NUCLEOTIDE SEQUENCE</scope>
    <source>
        <strain evidence="1">YIM B02566</strain>
    </source>
</reference>
<protein>
    <submittedName>
        <fullName evidence="1">Chloramphenicol phosphotransferase</fullName>
    </submittedName>
</protein>
<proteinExistence type="predicted"/>
<evidence type="ECO:0000313" key="1">
    <source>
        <dbReference type="EMBL" id="MBK1866363.1"/>
    </source>
</evidence>
<comment type="caution">
    <text evidence="1">The sequence shown here is derived from an EMBL/GenBank/DDBJ whole genome shotgun (WGS) entry which is preliminary data.</text>
</comment>
<organism evidence="1 2">
    <name type="scientific">Taklimakanibacter albus</name>
    <dbReference type="NCBI Taxonomy" id="2800327"/>
    <lineage>
        <taxon>Bacteria</taxon>
        <taxon>Pseudomonadati</taxon>
        <taxon>Pseudomonadota</taxon>
        <taxon>Alphaproteobacteria</taxon>
        <taxon>Hyphomicrobiales</taxon>
        <taxon>Aestuariivirgaceae</taxon>
        <taxon>Taklimakanibacter</taxon>
    </lineage>
</organism>
<sequence>MSRIILLNGVGSAGKSSIARALQDITVQPFLHVTMDSFLDMLPATYWGHPDGFIFETALEDEAPVVAIKTGAFGMQLMRGMRRAMAGLAAEGNNLIIDDVMLGSDSEDYRTQFVDHEISLVGVMAPLGVLEQRERDRKDRMIGLARWQFTRVHQGVDYDLTIDSSVATPAQCAAKIKETFSL</sequence>
<gene>
    <name evidence="1" type="ORF">JHL16_08370</name>
</gene>
<accession>A0ACC5R1U5</accession>
<dbReference type="EMBL" id="JAENHL010000006">
    <property type="protein sequence ID" value="MBK1866363.1"/>
    <property type="molecule type" value="Genomic_DNA"/>
</dbReference>
<evidence type="ECO:0000313" key="2">
    <source>
        <dbReference type="Proteomes" id="UP000616151"/>
    </source>
</evidence>
<keyword evidence="2" id="KW-1185">Reference proteome</keyword>
<name>A0ACC5R1U5_9HYPH</name>